<keyword evidence="4 6" id="KW-0808">Transferase</keyword>
<accession>W4L567</accession>
<comment type="catalytic activity">
    <reaction evidence="6">
        <text>cytidine(1402) in 16S rRNA + S-adenosyl-L-methionine = 2'-O-methylcytidine(1402) in 16S rRNA + S-adenosyl-L-homocysteine + H(+)</text>
        <dbReference type="Rhea" id="RHEA:42924"/>
        <dbReference type="Rhea" id="RHEA-COMP:10285"/>
        <dbReference type="Rhea" id="RHEA-COMP:10286"/>
        <dbReference type="ChEBI" id="CHEBI:15378"/>
        <dbReference type="ChEBI" id="CHEBI:57856"/>
        <dbReference type="ChEBI" id="CHEBI:59789"/>
        <dbReference type="ChEBI" id="CHEBI:74495"/>
        <dbReference type="ChEBI" id="CHEBI:82748"/>
        <dbReference type="EC" id="2.1.1.198"/>
    </reaction>
</comment>
<dbReference type="GO" id="GO:0070677">
    <property type="term" value="F:rRNA (cytosine-2'-O-)-methyltransferase activity"/>
    <property type="evidence" value="ECO:0007669"/>
    <property type="project" value="UniProtKB-UniRule"/>
</dbReference>
<comment type="caution">
    <text evidence="8">The sequence shown here is derived from an EMBL/GenBank/DDBJ whole genome shotgun (WGS) entry which is preliminary data.</text>
</comment>
<keyword evidence="1 6" id="KW-0963">Cytoplasm</keyword>
<comment type="function">
    <text evidence="6">Catalyzes the 2'-O-methylation of the ribose of cytidine 1402 (C1402) in 16S rRNA.</text>
</comment>
<keyword evidence="9" id="KW-1185">Reference proteome</keyword>
<dbReference type="InterPro" id="IPR000878">
    <property type="entry name" value="4pyrrol_Mease"/>
</dbReference>
<organism evidence="8 9">
    <name type="scientific">Entotheonella factor</name>
    <dbReference type="NCBI Taxonomy" id="1429438"/>
    <lineage>
        <taxon>Bacteria</taxon>
        <taxon>Pseudomonadati</taxon>
        <taxon>Nitrospinota/Tectimicrobiota group</taxon>
        <taxon>Candidatus Tectimicrobiota</taxon>
        <taxon>Candidatus Entotheonellia</taxon>
        <taxon>Candidatus Entotheonellales</taxon>
        <taxon>Candidatus Entotheonellaceae</taxon>
        <taxon>Candidatus Entotheonella</taxon>
    </lineage>
</organism>
<dbReference type="AlphaFoldDB" id="W4L567"/>
<dbReference type="GO" id="GO:0005737">
    <property type="term" value="C:cytoplasm"/>
    <property type="evidence" value="ECO:0007669"/>
    <property type="project" value="UniProtKB-SubCell"/>
</dbReference>
<gene>
    <name evidence="6" type="primary">rsmI</name>
    <name evidence="8" type="ORF">ETSY1_43440</name>
</gene>
<dbReference type="PANTHER" id="PTHR46111:SF1">
    <property type="entry name" value="RIBOSOMAL RNA SMALL SUBUNIT METHYLTRANSFERASE I"/>
    <property type="match status" value="1"/>
</dbReference>
<comment type="similarity">
    <text evidence="6">Belongs to the methyltransferase superfamily. RsmI family.</text>
</comment>
<dbReference type="FunFam" id="3.30.950.10:FF:000002">
    <property type="entry name" value="Ribosomal RNA small subunit methyltransferase I"/>
    <property type="match status" value="1"/>
</dbReference>
<dbReference type="InterPro" id="IPR008189">
    <property type="entry name" value="rRNA_ssu_MeTfrase_I"/>
</dbReference>
<reference evidence="8 9" key="1">
    <citation type="journal article" date="2014" name="Nature">
        <title>An environmental bacterial taxon with a large and distinct metabolic repertoire.</title>
        <authorList>
            <person name="Wilson M.C."/>
            <person name="Mori T."/>
            <person name="Ruckert C."/>
            <person name="Uria A.R."/>
            <person name="Helf M.J."/>
            <person name="Takada K."/>
            <person name="Gernert C."/>
            <person name="Steffens U.A."/>
            <person name="Heycke N."/>
            <person name="Schmitt S."/>
            <person name="Rinke C."/>
            <person name="Helfrich E.J."/>
            <person name="Brachmann A.O."/>
            <person name="Gurgui C."/>
            <person name="Wakimoto T."/>
            <person name="Kracht M."/>
            <person name="Crusemann M."/>
            <person name="Hentschel U."/>
            <person name="Abe I."/>
            <person name="Matsunaga S."/>
            <person name="Kalinowski J."/>
            <person name="Takeyama H."/>
            <person name="Piel J."/>
        </authorList>
    </citation>
    <scope>NUCLEOTIDE SEQUENCE [LARGE SCALE GENOMIC DNA]</scope>
    <source>
        <strain evidence="9">TSY1</strain>
    </source>
</reference>
<sequence>MDEQPQTSGMPIEPGTLYIVATPIGNLEDITLRALRTLAGVDAIAAEDTRRTRHLLTHHGISRPLVSYHDHNKVKQAPRLLAMLQAPQSVALVTDAGTPGISDPAYHLLQVVLPHDIPVVPIPGATAAIAALSVSGLPTDRFVFEGFLPVKSGRRRQRLEALSEEPRTMVFYESPYRLLKLLQEIHDYFGADRRVVIGRELTKRFEEILRGTASSLLAELEGRSIRGEFTVMVAGCSQR</sequence>
<dbReference type="EC" id="2.1.1.198" evidence="6"/>
<dbReference type="CDD" id="cd11648">
    <property type="entry name" value="RsmI"/>
    <property type="match status" value="1"/>
</dbReference>
<dbReference type="PANTHER" id="PTHR46111">
    <property type="entry name" value="RIBOSOMAL RNA SMALL SUBUNIT METHYLTRANSFERASE I"/>
    <property type="match status" value="1"/>
</dbReference>
<keyword evidence="2 6" id="KW-0698">rRNA processing</keyword>
<keyword evidence="5 6" id="KW-0949">S-adenosyl-L-methionine</keyword>
<dbReference type="InterPro" id="IPR014776">
    <property type="entry name" value="4pyrrole_Mease_sub2"/>
</dbReference>
<proteinExistence type="inferred from homology"/>
<evidence type="ECO:0000259" key="7">
    <source>
        <dbReference type="Pfam" id="PF00590"/>
    </source>
</evidence>
<dbReference type="InterPro" id="IPR035996">
    <property type="entry name" value="4pyrrol_Methylase_sf"/>
</dbReference>
<dbReference type="InterPro" id="IPR014777">
    <property type="entry name" value="4pyrrole_Mease_sub1"/>
</dbReference>
<evidence type="ECO:0000313" key="9">
    <source>
        <dbReference type="Proteomes" id="UP000019141"/>
    </source>
</evidence>
<keyword evidence="3 6" id="KW-0489">Methyltransferase</keyword>
<dbReference type="PIRSF" id="PIRSF005917">
    <property type="entry name" value="MTase_YraL"/>
    <property type="match status" value="1"/>
</dbReference>
<evidence type="ECO:0000313" key="8">
    <source>
        <dbReference type="EMBL" id="ETW92476.1"/>
    </source>
</evidence>
<evidence type="ECO:0000256" key="5">
    <source>
        <dbReference type="ARBA" id="ARBA00022691"/>
    </source>
</evidence>
<comment type="subcellular location">
    <subcellularLocation>
        <location evidence="6">Cytoplasm</location>
    </subcellularLocation>
</comment>
<protein>
    <recommendedName>
        <fullName evidence="6">Ribosomal RNA small subunit methyltransferase I</fullName>
        <ecNumber evidence="6">2.1.1.198</ecNumber>
    </recommendedName>
    <alternativeName>
        <fullName evidence="6">16S rRNA 2'-O-ribose C1402 methyltransferase</fullName>
    </alternativeName>
    <alternativeName>
        <fullName evidence="6">rRNA (cytidine-2'-O-)-methyltransferase RsmI</fullName>
    </alternativeName>
</protein>
<dbReference type="SUPFAM" id="SSF53790">
    <property type="entry name" value="Tetrapyrrole methylase"/>
    <property type="match status" value="1"/>
</dbReference>
<name>W4L567_ENTF1</name>
<evidence type="ECO:0000256" key="4">
    <source>
        <dbReference type="ARBA" id="ARBA00022679"/>
    </source>
</evidence>
<evidence type="ECO:0000256" key="3">
    <source>
        <dbReference type="ARBA" id="ARBA00022603"/>
    </source>
</evidence>
<evidence type="ECO:0000256" key="1">
    <source>
        <dbReference type="ARBA" id="ARBA00022490"/>
    </source>
</evidence>
<dbReference type="FunFam" id="3.40.1010.10:FF:000007">
    <property type="entry name" value="Ribosomal RNA small subunit methyltransferase I"/>
    <property type="match status" value="1"/>
</dbReference>
<dbReference type="Pfam" id="PF00590">
    <property type="entry name" value="TP_methylase"/>
    <property type="match status" value="1"/>
</dbReference>
<evidence type="ECO:0000256" key="6">
    <source>
        <dbReference type="HAMAP-Rule" id="MF_01877"/>
    </source>
</evidence>
<dbReference type="Gene3D" id="3.40.1010.10">
    <property type="entry name" value="Cobalt-precorrin-4 Transmethylase, Domain 1"/>
    <property type="match status" value="1"/>
</dbReference>
<dbReference type="PATRIC" id="fig|1429438.4.peg.8092"/>
<dbReference type="Gene3D" id="3.30.950.10">
    <property type="entry name" value="Methyltransferase, Cobalt-precorrin-4 Transmethylase, Domain 2"/>
    <property type="match status" value="1"/>
</dbReference>
<dbReference type="Proteomes" id="UP000019141">
    <property type="component" value="Unassembled WGS sequence"/>
</dbReference>
<dbReference type="HOGENOM" id="CLU_044779_2_0_7"/>
<evidence type="ECO:0000256" key="2">
    <source>
        <dbReference type="ARBA" id="ARBA00022552"/>
    </source>
</evidence>
<dbReference type="EMBL" id="AZHW01001469">
    <property type="protein sequence ID" value="ETW92476.1"/>
    <property type="molecule type" value="Genomic_DNA"/>
</dbReference>
<dbReference type="NCBIfam" id="TIGR00096">
    <property type="entry name" value="16S rRNA (cytidine(1402)-2'-O)-methyltransferase"/>
    <property type="match status" value="1"/>
</dbReference>
<feature type="domain" description="Tetrapyrrole methylase" evidence="7">
    <location>
        <begin position="16"/>
        <end position="216"/>
    </location>
</feature>
<dbReference type="HAMAP" id="MF_01877">
    <property type="entry name" value="16SrRNA_methyltr_I"/>
    <property type="match status" value="1"/>
</dbReference>